<protein>
    <recommendedName>
        <fullName evidence="2">CCHC-type domain-containing protein</fullName>
    </recommendedName>
</protein>
<dbReference type="InParanoid" id="B9SU70"/>
<accession>B9SU70</accession>
<dbReference type="GO" id="GO:0008270">
    <property type="term" value="F:zinc ion binding"/>
    <property type="evidence" value="ECO:0007669"/>
    <property type="project" value="UniProtKB-KW"/>
</dbReference>
<evidence type="ECO:0000313" key="4">
    <source>
        <dbReference type="Proteomes" id="UP000008311"/>
    </source>
</evidence>
<evidence type="ECO:0000313" key="3">
    <source>
        <dbReference type="EMBL" id="EEF32842.1"/>
    </source>
</evidence>
<keyword evidence="1" id="KW-0863">Zinc-finger</keyword>
<sequence length="86" mass="9842">MYLWWRPGCEKGQLYAGTSSSNSTLKCFRCCEIGHRQSECKKADKRALFVDTYDGDEEDVIIVGQPIFDDEEAVNDEVVGEILRLY</sequence>
<dbReference type="Proteomes" id="UP000008311">
    <property type="component" value="Unassembled WGS sequence"/>
</dbReference>
<keyword evidence="1" id="KW-0479">Metal-binding</keyword>
<name>B9SU70_RICCO</name>
<gene>
    <name evidence="3" type="ORF">RCOM_0407340</name>
</gene>
<dbReference type="PROSITE" id="PS50158">
    <property type="entry name" value="ZF_CCHC"/>
    <property type="match status" value="1"/>
</dbReference>
<dbReference type="InterPro" id="IPR036875">
    <property type="entry name" value="Znf_CCHC_sf"/>
</dbReference>
<evidence type="ECO:0000259" key="2">
    <source>
        <dbReference type="PROSITE" id="PS50158"/>
    </source>
</evidence>
<dbReference type="GO" id="GO:0003676">
    <property type="term" value="F:nucleic acid binding"/>
    <property type="evidence" value="ECO:0007669"/>
    <property type="project" value="InterPro"/>
</dbReference>
<keyword evidence="4" id="KW-1185">Reference proteome</keyword>
<feature type="domain" description="CCHC-type" evidence="2">
    <location>
        <begin position="26"/>
        <end position="42"/>
    </location>
</feature>
<reference evidence="4" key="1">
    <citation type="journal article" date="2010" name="Nat. Biotechnol.">
        <title>Draft genome sequence of the oilseed species Ricinus communis.</title>
        <authorList>
            <person name="Chan A.P."/>
            <person name="Crabtree J."/>
            <person name="Zhao Q."/>
            <person name="Lorenzi H."/>
            <person name="Orvis J."/>
            <person name="Puiu D."/>
            <person name="Melake-Berhan A."/>
            <person name="Jones K.M."/>
            <person name="Redman J."/>
            <person name="Chen G."/>
            <person name="Cahoon E.B."/>
            <person name="Gedil M."/>
            <person name="Stanke M."/>
            <person name="Haas B.J."/>
            <person name="Wortman J.R."/>
            <person name="Fraser-Liggett C.M."/>
            <person name="Ravel J."/>
            <person name="Rabinowicz P.D."/>
        </authorList>
    </citation>
    <scope>NUCLEOTIDE SEQUENCE [LARGE SCALE GENOMIC DNA]</scope>
    <source>
        <strain evidence="4">cv. Hale</strain>
    </source>
</reference>
<dbReference type="EMBL" id="EQ974141">
    <property type="protein sequence ID" value="EEF32842.1"/>
    <property type="molecule type" value="Genomic_DNA"/>
</dbReference>
<organism evidence="3 4">
    <name type="scientific">Ricinus communis</name>
    <name type="common">Castor bean</name>
    <dbReference type="NCBI Taxonomy" id="3988"/>
    <lineage>
        <taxon>Eukaryota</taxon>
        <taxon>Viridiplantae</taxon>
        <taxon>Streptophyta</taxon>
        <taxon>Embryophyta</taxon>
        <taxon>Tracheophyta</taxon>
        <taxon>Spermatophyta</taxon>
        <taxon>Magnoliopsida</taxon>
        <taxon>eudicotyledons</taxon>
        <taxon>Gunneridae</taxon>
        <taxon>Pentapetalae</taxon>
        <taxon>rosids</taxon>
        <taxon>fabids</taxon>
        <taxon>Malpighiales</taxon>
        <taxon>Euphorbiaceae</taxon>
        <taxon>Acalyphoideae</taxon>
        <taxon>Acalypheae</taxon>
        <taxon>Ricinus</taxon>
    </lineage>
</organism>
<keyword evidence="1" id="KW-0862">Zinc</keyword>
<evidence type="ECO:0000256" key="1">
    <source>
        <dbReference type="PROSITE-ProRule" id="PRU00047"/>
    </source>
</evidence>
<dbReference type="AlphaFoldDB" id="B9SU70"/>
<proteinExistence type="predicted"/>
<dbReference type="SUPFAM" id="SSF57756">
    <property type="entry name" value="Retrovirus zinc finger-like domains"/>
    <property type="match status" value="1"/>
</dbReference>
<dbReference type="InterPro" id="IPR001878">
    <property type="entry name" value="Znf_CCHC"/>
</dbReference>